<dbReference type="PANTHER" id="PTHR46558">
    <property type="entry name" value="TRACRIPTIONAL REGULATORY PROTEIN-RELATED-RELATED"/>
    <property type="match status" value="1"/>
</dbReference>
<organism evidence="3 4">
    <name type="scientific">Clostridium cellulovorans (strain ATCC 35296 / DSM 3052 / OCM 3 / 743B)</name>
    <dbReference type="NCBI Taxonomy" id="573061"/>
    <lineage>
        <taxon>Bacteria</taxon>
        <taxon>Bacillati</taxon>
        <taxon>Bacillota</taxon>
        <taxon>Clostridia</taxon>
        <taxon>Eubacteriales</taxon>
        <taxon>Clostridiaceae</taxon>
        <taxon>Clostridium</taxon>
    </lineage>
</organism>
<reference evidence="3 4" key="1">
    <citation type="submission" date="2010-08" db="EMBL/GenBank/DDBJ databases">
        <title>Complete sequence of Clostridium cellulovorans 743B.</title>
        <authorList>
            <consortium name="US DOE Joint Genome Institute"/>
            <person name="Lucas S."/>
            <person name="Copeland A."/>
            <person name="Lapidus A."/>
            <person name="Cheng J.-F."/>
            <person name="Bruce D."/>
            <person name="Goodwin L."/>
            <person name="Pitluck S."/>
            <person name="Chertkov O."/>
            <person name="Detter J.C."/>
            <person name="Han C."/>
            <person name="Tapia R."/>
            <person name="Land M."/>
            <person name="Hauser L."/>
            <person name="Chang Y.-J."/>
            <person name="Jeffries C."/>
            <person name="Kyrpides N."/>
            <person name="Ivanova N."/>
            <person name="Mikhailova N."/>
            <person name="Hemme C.L."/>
            <person name="Woyke T."/>
        </authorList>
    </citation>
    <scope>NUCLEOTIDE SEQUENCE [LARGE SCALE GENOMIC DNA]</scope>
    <source>
        <strain evidence="4">ATCC 35296 / DSM 3052 / OCM 3 / 743B</strain>
    </source>
</reference>
<proteinExistence type="predicted"/>
<dbReference type="Gene3D" id="1.10.260.40">
    <property type="entry name" value="lambda repressor-like DNA-binding domains"/>
    <property type="match status" value="1"/>
</dbReference>
<protein>
    <submittedName>
        <fullName evidence="3">Helix-turn-helix domain protein</fullName>
    </submittedName>
</protein>
<dbReference type="Proteomes" id="UP000002730">
    <property type="component" value="Chromosome"/>
</dbReference>
<gene>
    <name evidence="3" type="ordered locus">Clocel_0766</name>
</gene>
<dbReference type="CDD" id="cd00093">
    <property type="entry name" value="HTH_XRE"/>
    <property type="match status" value="1"/>
</dbReference>
<keyword evidence="1" id="KW-0238">DNA-binding</keyword>
<dbReference type="SMART" id="SM00530">
    <property type="entry name" value="HTH_XRE"/>
    <property type="match status" value="1"/>
</dbReference>
<dbReference type="KEGG" id="ccb:Clocel_0766"/>
<dbReference type="GO" id="GO:0003677">
    <property type="term" value="F:DNA binding"/>
    <property type="evidence" value="ECO:0007669"/>
    <property type="project" value="UniProtKB-KW"/>
</dbReference>
<dbReference type="PROSITE" id="PS50943">
    <property type="entry name" value="HTH_CROC1"/>
    <property type="match status" value="1"/>
</dbReference>
<dbReference type="STRING" id="573061.Clocel_0766"/>
<dbReference type="EMBL" id="CP002160">
    <property type="protein sequence ID" value="ADL50536.1"/>
    <property type="molecule type" value="Genomic_DNA"/>
</dbReference>
<dbReference type="Pfam" id="PF01381">
    <property type="entry name" value="HTH_3"/>
    <property type="match status" value="1"/>
</dbReference>
<dbReference type="InterPro" id="IPR010982">
    <property type="entry name" value="Lambda_DNA-bd_dom_sf"/>
</dbReference>
<evidence type="ECO:0000313" key="3">
    <source>
        <dbReference type="EMBL" id="ADL50536.1"/>
    </source>
</evidence>
<dbReference type="SUPFAM" id="SSF47413">
    <property type="entry name" value="lambda repressor-like DNA-binding domains"/>
    <property type="match status" value="1"/>
</dbReference>
<dbReference type="InterPro" id="IPR001387">
    <property type="entry name" value="Cro/C1-type_HTH"/>
</dbReference>
<sequence>MKMNNIGEVISGLRKQKGMTQEELGNMSGLSRVIIAKIENNQRAVSLEEAVNIAKVFAIDVATLYGFIDENKEKTEEETFVMAFKSKGMDSRYLNEVRRIELLVDALFAQKEIRGE</sequence>
<feature type="domain" description="HTH cro/C1-type" evidence="2">
    <location>
        <begin position="10"/>
        <end position="64"/>
    </location>
</feature>
<dbReference type="HOGENOM" id="CLU_066192_17_5_9"/>
<evidence type="ECO:0000313" key="4">
    <source>
        <dbReference type="Proteomes" id="UP000002730"/>
    </source>
</evidence>
<accession>D9SSE0</accession>
<dbReference type="RefSeq" id="WP_010073145.1">
    <property type="nucleotide sequence ID" value="NC_014393.1"/>
</dbReference>
<dbReference type="OrthoDB" id="6315255at2"/>
<name>D9SSE0_CLOC7</name>
<dbReference type="AlphaFoldDB" id="D9SSE0"/>
<keyword evidence="4" id="KW-1185">Reference proteome</keyword>
<evidence type="ECO:0000259" key="2">
    <source>
        <dbReference type="PROSITE" id="PS50943"/>
    </source>
</evidence>
<dbReference type="PANTHER" id="PTHR46558:SF11">
    <property type="entry name" value="HTH-TYPE TRANSCRIPTIONAL REGULATOR XRE"/>
    <property type="match status" value="1"/>
</dbReference>
<evidence type="ECO:0000256" key="1">
    <source>
        <dbReference type="ARBA" id="ARBA00023125"/>
    </source>
</evidence>